<keyword evidence="3" id="KW-1185">Reference proteome</keyword>
<evidence type="ECO:0000313" key="3">
    <source>
        <dbReference type="Proteomes" id="UP000041254"/>
    </source>
</evidence>
<dbReference type="EMBL" id="CDMY01000548">
    <property type="protein sequence ID" value="CEM22008.1"/>
    <property type="molecule type" value="Genomic_DNA"/>
</dbReference>
<dbReference type="VEuPathDB" id="CryptoDB:Vbra_4508"/>
<dbReference type="Proteomes" id="UP000041254">
    <property type="component" value="Unassembled WGS sequence"/>
</dbReference>
<reference evidence="2 3" key="1">
    <citation type="submission" date="2014-11" db="EMBL/GenBank/DDBJ databases">
        <authorList>
            <person name="Zhu J."/>
            <person name="Qi W."/>
            <person name="Song R."/>
        </authorList>
    </citation>
    <scope>NUCLEOTIDE SEQUENCE [LARGE SCALE GENOMIC DNA]</scope>
</reference>
<protein>
    <submittedName>
        <fullName evidence="2">Uncharacterized protein</fullName>
    </submittedName>
</protein>
<evidence type="ECO:0000313" key="2">
    <source>
        <dbReference type="EMBL" id="CEM22008.1"/>
    </source>
</evidence>
<gene>
    <name evidence="2" type="ORF">Vbra_4508</name>
</gene>
<name>A0A0G4G2E2_VITBC</name>
<feature type="region of interest" description="Disordered" evidence="1">
    <location>
        <begin position="193"/>
        <end position="235"/>
    </location>
</feature>
<proteinExistence type="predicted"/>
<sequence>MILRAIQTARESGRRELDSAFVEAGLTKVEFDVSDTLSTLTQTLWAAEGAPDLPRLLFPPAGEQEGDECEVIDVEPPEVIPADGVRTITIENLSQLQDAGAIVVATNSLTGDADISVAIDGFFVGGSSVPSDYDPDVYEDVAVVPLIGEELFIVIFPFTDEDADVEVSVWLVDAGYPLGEVCVSPVATSSDLFPGPDGTFPPPVTAPGPGPPPPADDYEEPDRVDDDDDFDDRFG</sequence>
<dbReference type="AlphaFoldDB" id="A0A0G4G2E2"/>
<accession>A0A0G4G2E2</accession>
<dbReference type="PhylomeDB" id="A0A0G4G2E2"/>
<evidence type="ECO:0000256" key="1">
    <source>
        <dbReference type="SAM" id="MobiDB-lite"/>
    </source>
</evidence>
<organism evidence="2 3">
    <name type="scientific">Vitrella brassicaformis (strain CCMP3155)</name>
    <dbReference type="NCBI Taxonomy" id="1169540"/>
    <lineage>
        <taxon>Eukaryota</taxon>
        <taxon>Sar</taxon>
        <taxon>Alveolata</taxon>
        <taxon>Colpodellida</taxon>
        <taxon>Vitrellaceae</taxon>
        <taxon>Vitrella</taxon>
    </lineage>
</organism>
<dbReference type="InParanoid" id="A0A0G4G2E2"/>
<feature type="compositionally biased region" description="Pro residues" evidence="1">
    <location>
        <begin position="199"/>
        <end position="215"/>
    </location>
</feature>
<feature type="compositionally biased region" description="Acidic residues" evidence="1">
    <location>
        <begin position="216"/>
        <end position="235"/>
    </location>
</feature>